<evidence type="ECO:0000313" key="8">
    <source>
        <dbReference type="Proteomes" id="UP000240357"/>
    </source>
</evidence>
<reference evidence="7 8" key="1">
    <citation type="submission" date="2018-03" db="EMBL/GenBank/DDBJ databases">
        <title>Adhaeribacter sp. HMF7605 Genome sequencing and assembly.</title>
        <authorList>
            <person name="Kang H."/>
            <person name="Kang J."/>
            <person name="Cha I."/>
            <person name="Kim H."/>
            <person name="Joh K."/>
        </authorList>
    </citation>
    <scope>NUCLEOTIDE SEQUENCE [LARGE SCALE GENOMIC DNA]</scope>
    <source>
        <strain evidence="7 8">HMF7605</strain>
    </source>
</reference>
<evidence type="ECO:0000256" key="1">
    <source>
        <dbReference type="ARBA" id="ARBA00004651"/>
    </source>
</evidence>
<keyword evidence="3 6" id="KW-0812">Transmembrane</keyword>
<keyword evidence="8" id="KW-1185">Reference proteome</keyword>
<dbReference type="PANTHER" id="PTHR30250">
    <property type="entry name" value="PST FAMILY PREDICTED COLANIC ACID TRANSPORTER"/>
    <property type="match status" value="1"/>
</dbReference>
<comment type="caution">
    <text evidence="7">The sequence shown here is derived from an EMBL/GenBank/DDBJ whole genome shotgun (WGS) entry which is preliminary data.</text>
</comment>
<dbReference type="Proteomes" id="UP000240357">
    <property type="component" value="Unassembled WGS sequence"/>
</dbReference>
<keyword evidence="2" id="KW-1003">Cell membrane</keyword>
<feature type="transmembrane region" description="Helical" evidence="6">
    <location>
        <begin position="12"/>
        <end position="34"/>
    </location>
</feature>
<feature type="transmembrane region" description="Helical" evidence="6">
    <location>
        <begin position="369"/>
        <end position="387"/>
    </location>
</feature>
<keyword evidence="5 6" id="KW-0472">Membrane</keyword>
<feature type="transmembrane region" description="Helical" evidence="6">
    <location>
        <begin position="335"/>
        <end position="357"/>
    </location>
</feature>
<dbReference type="PANTHER" id="PTHR30250:SF11">
    <property type="entry name" value="O-ANTIGEN TRANSPORTER-RELATED"/>
    <property type="match status" value="1"/>
</dbReference>
<comment type="subcellular location">
    <subcellularLocation>
        <location evidence="1">Cell membrane</location>
        <topology evidence="1">Multi-pass membrane protein</topology>
    </subcellularLocation>
</comment>
<evidence type="ECO:0000256" key="6">
    <source>
        <dbReference type="SAM" id="Phobius"/>
    </source>
</evidence>
<evidence type="ECO:0000313" key="7">
    <source>
        <dbReference type="EMBL" id="PSR56654.1"/>
    </source>
</evidence>
<evidence type="ECO:0000256" key="4">
    <source>
        <dbReference type="ARBA" id="ARBA00022989"/>
    </source>
</evidence>
<feature type="transmembrane region" description="Helical" evidence="6">
    <location>
        <begin position="150"/>
        <end position="171"/>
    </location>
</feature>
<dbReference type="InterPro" id="IPR050833">
    <property type="entry name" value="Poly_Biosynth_Transport"/>
</dbReference>
<dbReference type="Pfam" id="PF13440">
    <property type="entry name" value="Polysacc_synt_3"/>
    <property type="match status" value="1"/>
</dbReference>
<feature type="transmembrane region" description="Helical" evidence="6">
    <location>
        <begin position="393"/>
        <end position="412"/>
    </location>
</feature>
<dbReference type="EMBL" id="PYFT01000001">
    <property type="protein sequence ID" value="PSR56654.1"/>
    <property type="molecule type" value="Genomic_DNA"/>
</dbReference>
<feature type="transmembrane region" description="Helical" evidence="6">
    <location>
        <begin position="87"/>
        <end position="110"/>
    </location>
</feature>
<accession>A0A2T2YMC0</accession>
<dbReference type="OrthoDB" id="629958at2"/>
<dbReference type="RefSeq" id="WP_106932830.1">
    <property type="nucleotide sequence ID" value="NZ_PYFT01000001.1"/>
</dbReference>
<protein>
    <submittedName>
        <fullName evidence="7">Polysaccharide biosynthesis protein</fullName>
    </submittedName>
</protein>
<name>A0A2T2YMC0_9BACT</name>
<evidence type="ECO:0000256" key="5">
    <source>
        <dbReference type="ARBA" id="ARBA00023136"/>
    </source>
</evidence>
<evidence type="ECO:0000256" key="3">
    <source>
        <dbReference type="ARBA" id="ARBA00022692"/>
    </source>
</evidence>
<feature type="transmembrane region" description="Helical" evidence="6">
    <location>
        <begin position="296"/>
        <end position="315"/>
    </location>
</feature>
<organism evidence="7 8">
    <name type="scientific">Adhaeribacter arboris</name>
    <dbReference type="NCBI Taxonomy" id="2072846"/>
    <lineage>
        <taxon>Bacteria</taxon>
        <taxon>Pseudomonadati</taxon>
        <taxon>Bacteroidota</taxon>
        <taxon>Cytophagia</taxon>
        <taxon>Cytophagales</taxon>
        <taxon>Hymenobacteraceae</taxon>
        <taxon>Adhaeribacter</taxon>
    </lineage>
</organism>
<dbReference type="AlphaFoldDB" id="A0A2T2YMC0"/>
<feature type="transmembrane region" description="Helical" evidence="6">
    <location>
        <begin position="116"/>
        <end position="138"/>
    </location>
</feature>
<evidence type="ECO:0000256" key="2">
    <source>
        <dbReference type="ARBA" id="ARBA00022475"/>
    </source>
</evidence>
<dbReference type="GO" id="GO:0005886">
    <property type="term" value="C:plasma membrane"/>
    <property type="evidence" value="ECO:0007669"/>
    <property type="project" value="UniProtKB-SubCell"/>
</dbReference>
<proteinExistence type="predicted"/>
<feature type="transmembrane region" description="Helical" evidence="6">
    <location>
        <begin position="46"/>
        <end position="67"/>
    </location>
</feature>
<keyword evidence="4 6" id="KW-1133">Transmembrane helix</keyword>
<sequence>MQGLLKKLGNMHFLSLLGNGSMSVINMVTVALLYRSLPIADNGIWIFYQTATLFIDTFRHGILNTAFIKFYAGATKARAEEVIGSTWFLAVSISGFFILLNIPMLLVISYVQDKAIVLFIKYLTINLLFSLPSLVAICIAQGELRFDRLLYLRVSNNGLFLFFLLVLFLINQATLQNIAYANLLAILSASLIALFAGWTKIQFFHKSSTACVKEIVHFGKFTVGTFISASLFRITDTFIINFMLGPAALAIYSLGQRLMEIVEIPLRSFIATAMPSMSSAYNRGEKTEVIYTMQKYIGMITLPLIPVLLGAFAFSDLAISLIGGGKYVGTEASNVFRLFMTFALLFPADRFFAIGLDVINKPDINFRKVLIMLVINLVADYVGILIFGNVYGITISTLFPTLFAVIIGYNAMQKHYMRFNFWEAYYIGLNELKALIKLSISKKQETLQNH</sequence>
<gene>
    <name evidence="7" type="ORF">AHMF7605_25745</name>
</gene>
<feature type="transmembrane region" description="Helical" evidence="6">
    <location>
        <begin position="177"/>
        <end position="198"/>
    </location>
</feature>